<organism evidence="8 9">
    <name type="scientific">Hydra vulgaris</name>
    <name type="common">Hydra</name>
    <name type="synonym">Hydra attenuata</name>
    <dbReference type="NCBI Taxonomy" id="6087"/>
    <lineage>
        <taxon>Eukaryota</taxon>
        <taxon>Metazoa</taxon>
        <taxon>Cnidaria</taxon>
        <taxon>Hydrozoa</taxon>
        <taxon>Hydroidolina</taxon>
        <taxon>Anthoathecata</taxon>
        <taxon>Aplanulata</taxon>
        <taxon>Hydridae</taxon>
        <taxon>Hydra</taxon>
    </lineage>
</organism>
<dbReference type="SMART" id="SM00204">
    <property type="entry name" value="TGFB"/>
    <property type="match status" value="1"/>
</dbReference>
<gene>
    <name evidence="9" type="primary">LOC136086628</name>
</gene>
<accession>A0ABM4CSN9</accession>
<sequence length="354" mass="40958">MASINYKANICKLFAFNFIGFLLGHTIANEKNEKSKSITNNLGIYDENIPQYLRELYKRLSVFKTSEHLLHNGNVVRCYYNLKAESENGDHNYLFDVSDIISFNESLKRAELRLFKNASRKLLRSVLQVNIVNLFSNKTVSANIISSNSYGWQIYPLTEVVQNWIYNKNQNKGLTISIQKLYGTNTFVNFNSEKHKPFLVTFTKEKRELSLTSLLKKNIKIWEPREKSAIIVSQTTIVAKRRRRREINYNYKNICGVQQLIVPLKKVGWNNLFLFPDHFIINQCKGQCYIKKTAHSILQTLYADVLKNHEVKHPCCAPSKLSPGTALIYDRSSGKNVFKLVRLQNLTVTECECL</sequence>
<dbReference type="PROSITE" id="PS51362">
    <property type="entry name" value="TGF_BETA_2"/>
    <property type="match status" value="1"/>
</dbReference>
<dbReference type="PANTHER" id="PTHR11848">
    <property type="entry name" value="TGF-BETA FAMILY"/>
    <property type="match status" value="1"/>
</dbReference>
<evidence type="ECO:0000256" key="6">
    <source>
        <dbReference type="RuleBase" id="RU000354"/>
    </source>
</evidence>
<comment type="subcellular location">
    <subcellularLocation>
        <location evidence="1">Secreted</location>
    </subcellularLocation>
</comment>
<keyword evidence="8" id="KW-1185">Reference proteome</keyword>
<comment type="similarity">
    <text evidence="2 6">Belongs to the TGF-beta family.</text>
</comment>
<evidence type="ECO:0000256" key="3">
    <source>
        <dbReference type="ARBA" id="ARBA00022525"/>
    </source>
</evidence>
<proteinExistence type="inferred from homology"/>
<feature type="domain" description="TGF-beta family profile" evidence="7">
    <location>
        <begin position="241"/>
        <end position="354"/>
    </location>
</feature>
<dbReference type="Pfam" id="PF00019">
    <property type="entry name" value="TGF_beta"/>
    <property type="match status" value="1"/>
</dbReference>
<dbReference type="InterPro" id="IPR015615">
    <property type="entry name" value="TGF-beta-rel"/>
</dbReference>
<keyword evidence="3" id="KW-0964">Secreted</keyword>
<dbReference type="InterPro" id="IPR001839">
    <property type="entry name" value="TGF-b_C"/>
</dbReference>
<dbReference type="GeneID" id="136086628"/>
<evidence type="ECO:0000313" key="9">
    <source>
        <dbReference type="RefSeq" id="XP_065664915.1"/>
    </source>
</evidence>
<dbReference type="InterPro" id="IPR029034">
    <property type="entry name" value="Cystine-knot_cytokine"/>
</dbReference>
<dbReference type="SUPFAM" id="SSF57501">
    <property type="entry name" value="Cystine-knot cytokines"/>
    <property type="match status" value="1"/>
</dbReference>
<evidence type="ECO:0000256" key="2">
    <source>
        <dbReference type="ARBA" id="ARBA00006656"/>
    </source>
</evidence>
<dbReference type="Gene3D" id="2.60.120.970">
    <property type="match status" value="1"/>
</dbReference>
<reference evidence="9" key="1">
    <citation type="submission" date="2025-08" db="UniProtKB">
        <authorList>
            <consortium name="RefSeq"/>
        </authorList>
    </citation>
    <scope>IDENTIFICATION</scope>
</reference>
<dbReference type="Proteomes" id="UP001652625">
    <property type="component" value="Chromosome 10"/>
</dbReference>
<keyword evidence="5" id="KW-1015">Disulfide bond</keyword>
<dbReference type="RefSeq" id="XP_065664915.1">
    <property type="nucleotide sequence ID" value="XM_065808843.1"/>
</dbReference>
<evidence type="ECO:0000256" key="5">
    <source>
        <dbReference type="ARBA" id="ARBA00023157"/>
    </source>
</evidence>
<dbReference type="Pfam" id="PF00688">
    <property type="entry name" value="TGFb_propeptide"/>
    <property type="match status" value="1"/>
</dbReference>
<evidence type="ECO:0000256" key="4">
    <source>
        <dbReference type="ARBA" id="ARBA00023030"/>
    </source>
</evidence>
<evidence type="ECO:0000313" key="8">
    <source>
        <dbReference type="Proteomes" id="UP001652625"/>
    </source>
</evidence>
<protein>
    <submittedName>
        <fullName evidence="9">Protein DVR-1 homolog</fullName>
    </submittedName>
</protein>
<dbReference type="InterPro" id="IPR001111">
    <property type="entry name" value="TGF-b_propeptide"/>
</dbReference>
<name>A0ABM4CSN9_HYDVU</name>
<dbReference type="Gene3D" id="2.10.90.10">
    <property type="entry name" value="Cystine-knot cytokines"/>
    <property type="match status" value="1"/>
</dbReference>
<keyword evidence="4 6" id="KW-0339">Growth factor</keyword>
<dbReference type="CDD" id="cd13756">
    <property type="entry name" value="TGF_beta_BMPs_GDFs"/>
    <property type="match status" value="1"/>
</dbReference>
<evidence type="ECO:0000259" key="7">
    <source>
        <dbReference type="PROSITE" id="PS51362"/>
    </source>
</evidence>
<evidence type="ECO:0000256" key="1">
    <source>
        <dbReference type="ARBA" id="ARBA00004613"/>
    </source>
</evidence>